<dbReference type="InterPro" id="IPR009057">
    <property type="entry name" value="Homeodomain-like_sf"/>
</dbReference>
<reference evidence="5" key="1">
    <citation type="submission" date="2022-08" db="EMBL/GenBank/DDBJ databases">
        <title>Whole genome sequencing of non-tuberculosis mycobacteria type-strains.</title>
        <authorList>
            <person name="Igarashi Y."/>
            <person name="Osugi A."/>
            <person name="Mitarai S."/>
        </authorList>
    </citation>
    <scope>NUCLEOTIDE SEQUENCE</scope>
    <source>
        <strain evidence="5">DSM 45127</strain>
    </source>
</reference>
<dbReference type="Gene3D" id="1.10.10.60">
    <property type="entry name" value="Homeodomain-like"/>
    <property type="match status" value="1"/>
</dbReference>
<feature type="domain" description="HTH araC/xylS-type" evidence="4">
    <location>
        <begin position="214"/>
        <end position="314"/>
    </location>
</feature>
<evidence type="ECO:0000313" key="5">
    <source>
        <dbReference type="EMBL" id="UMB67887.1"/>
    </source>
</evidence>
<evidence type="ECO:0000313" key="6">
    <source>
        <dbReference type="Proteomes" id="UP001055336"/>
    </source>
</evidence>
<keyword evidence="1" id="KW-0805">Transcription regulation</keyword>
<dbReference type="InterPro" id="IPR020449">
    <property type="entry name" value="Tscrpt_reg_AraC-type_HTH"/>
</dbReference>
<keyword evidence="6" id="KW-1185">Reference proteome</keyword>
<dbReference type="InterPro" id="IPR035418">
    <property type="entry name" value="AraC-bd_2"/>
</dbReference>
<dbReference type="InterPro" id="IPR018060">
    <property type="entry name" value="HTH_AraC"/>
</dbReference>
<dbReference type="PROSITE" id="PS01124">
    <property type="entry name" value="HTH_ARAC_FAMILY_2"/>
    <property type="match status" value="1"/>
</dbReference>
<organism evidence="5 6">
    <name type="scientific">Mycobacterium paraterrae</name>
    <dbReference type="NCBI Taxonomy" id="577492"/>
    <lineage>
        <taxon>Bacteria</taxon>
        <taxon>Bacillati</taxon>
        <taxon>Actinomycetota</taxon>
        <taxon>Actinomycetes</taxon>
        <taxon>Mycobacteriales</taxon>
        <taxon>Mycobacteriaceae</taxon>
        <taxon>Mycobacterium</taxon>
    </lineage>
</organism>
<keyword evidence="3" id="KW-0804">Transcription</keyword>
<dbReference type="PANTHER" id="PTHR46796:SF6">
    <property type="entry name" value="ARAC SUBFAMILY"/>
    <property type="match status" value="1"/>
</dbReference>
<name>A0ABY3VEM0_9MYCO</name>
<accession>A0ABY3VEM0</accession>
<proteinExistence type="predicted"/>
<dbReference type="PANTHER" id="PTHR46796">
    <property type="entry name" value="HTH-TYPE TRANSCRIPTIONAL ACTIVATOR RHAS-RELATED"/>
    <property type="match status" value="1"/>
</dbReference>
<evidence type="ECO:0000256" key="3">
    <source>
        <dbReference type="ARBA" id="ARBA00023163"/>
    </source>
</evidence>
<dbReference type="SUPFAM" id="SSF46689">
    <property type="entry name" value="Homeodomain-like"/>
    <property type="match status" value="1"/>
</dbReference>
<dbReference type="InterPro" id="IPR050204">
    <property type="entry name" value="AraC_XylS_family_regulators"/>
</dbReference>
<evidence type="ECO:0000256" key="2">
    <source>
        <dbReference type="ARBA" id="ARBA00023125"/>
    </source>
</evidence>
<dbReference type="EMBL" id="CP092488">
    <property type="protein sequence ID" value="UMB67887.1"/>
    <property type="molecule type" value="Genomic_DNA"/>
</dbReference>
<protein>
    <submittedName>
        <fullName evidence="5">Helix-turn-helix domain-containing protein</fullName>
    </submittedName>
</protein>
<keyword evidence="2" id="KW-0238">DNA-binding</keyword>
<dbReference type="PRINTS" id="PR00032">
    <property type="entry name" value="HTHARAC"/>
</dbReference>
<sequence>MSLVLNTDDVAPADRGDYFREALAATMVSVECHWRADDPAATAHGVITSLGDLTVCCGGTTAVRVERTPTLARDDREPSVFVNLQLSGSSMVVQSGREAVLRPGGLVIYDSTMPYTLLNAHGMAGEFFQIPLAALALPHDAVRRACAVSLLPGHPLTALTHDHLRRLAAHTSQLAALGNDGASHPSIELIRAVLATHLQAGHLAKDALADTLAVRIMEYARHHLDDADLNAATIAAAHHISVRHLYQVLAAEGVSLADWIRMHRLEACRRALVHDSGRLNIAGIARRYGFTNMSSFSRAFRIEYGLSPREWRRHSERQTSTRREVDGSRPE</sequence>
<dbReference type="Proteomes" id="UP001055336">
    <property type="component" value="Chromosome"/>
</dbReference>
<gene>
    <name evidence="5" type="ORF">MKK62_15505</name>
</gene>
<dbReference type="RefSeq" id="WP_240258353.1">
    <property type="nucleotide sequence ID" value="NZ_CP092488.2"/>
</dbReference>
<evidence type="ECO:0000256" key="1">
    <source>
        <dbReference type="ARBA" id="ARBA00023015"/>
    </source>
</evidence>
<dbReference type="Pfam" id="PF14525">
    <property type="entry name" value="AraC_binding_2"/>
    <property type="match status" value="1"/>
</dbReference>
<dbReference type="SMART" id="SM00342">
    <property type="entry name" value="HTH_ARAC"/>
    <property type="match status" value="1"/>
</dbReference>
<evidence type="ECO:0000259" key="4">
    <source>
        <dbReference type="PROSITE" id="PS01124"/>
    </source>
</evidence>
<dbReference type="Pfam" id="PF12833">
    <property type="entry name" value="HTH_18"/>
    <property type="match status" value="1"/>
</dbReference>